<gene>
    <name evidence="1" type="ORF">PLOB_00009889</name>
</gene>
<comment type="caution">
    <text evidence="1">The sequence shown here is derived from an EMBL/GenBank/DDBJ whole genome shotgun (WGS) entry which is preliminary data.</text>
</comment>
<dbReference type="Proteomes" id="UP001159405">
    <property type="component" value="Unassembled WGS sequence"/>
</dbReference>
<dbReference type="EMBL" id="CALNXK010000015">
    <property type="protein sequence ID" value="CAH3046921.1"/>
    <property type="molecule type" value="Genomic_DNA"/>
</dbReference>
<protein>
    <submittedName>
        <fullName evidence="1">Uncharacterized protein</fullName>
    </submittedName>
</protein>
<organism evidence="1 2">
    <name type="scientific">Porites lobata</name>
    <dbReference type="NCBI Taxonomy" id="104759"/>
    <lineage>
        <taxon>Eukaryota</taxon>
        <taxon>Metazoa</taxon>
        <taxon>Cnidaria</taxon>
        <taxon>Anthozoa</taxon>
        <taxon>Hexacorallia</taxon>
        <taxon>Scleractinia</taxon>
        <taxon>Fungiina</taxon>
        <taxon>Poritidae</taxon>
        <taxon>Porites</taxon>
    </lineage>
</organism>
<reference evidence="1 2" key="1">
    <citation type="submission" date="2022-05" db="EMBL/GenBank/DDBJ databases">
        <authorList>
            <consortium name="Genoscope - CEA"/>
            <person name="William W."/>
        </authorList>
    </citation>
    <scope>NUCLEOTIDE SEQUENCE [LARGE SCALE GENOMIC DNA]</scope>
</reference>
<sequence>GDSQIKQYQQPITNFRDLKFDRFQISNGTNHPLNGPGVNGLMMGKDECTSPSGFYDLEIPINKTLPCTDTKMRDTNCKDLDVTKFTKMNVWVHYIYWSKKYPQNPDNPICKAVVIE</sequence>
<name>A0ABN8NAU6_9CNID</name>
<proteinExistence type="predicted"/>
<evidence type="ECO:0000313" key="2">
    <source>
        <dbReference type="Proteomes" id="UP001159405"/>
    </source>
</evidence>
<accession>A0ABN8NAU6</accession>
<evidence type="ECO:0000313" key="1">
    <source>
        <dbReference type="EMBL" id="CAH3046921.1"/>
    </source>
</evidence>
<feature type="non-terminal residue" evidence="1">
    <location>
        <position position="1"/>
    </location>
</feature>
<keyword evidence="2" id="KW-1185">Reference proteome</keyword>